<name>A0A9N9C1K6_9GLOM</name>
<dbReference type="EMBL" id="CAJVQA010003798">
    <property type="protein sequence ID" value="CAG8583655.1"/>
    <property type="molecule type" value="Genomic_DNA"/>
</dbReference>
<dbReference type="AlphaFoldDB" id="A0A9N9C1K6"/>
<evidence type="ECO:0000313" key="2">
    <source>
        <dbReference type="Proteomes" id="UP000789759"/>
    </source>
</evidence>
<comment type="caution">
    <text evidence="1">The sequence shown here is derived from an EMBL/GenBank/DDBJ whole genome shotgun (WGS) entry which is preliminary data.</text>
</comment>
<proteinExistence type="predicted"/>
<evidence type="ECO:0000313" key="1">
    <source>
        <dbReference type="EMBL" id="CAG8583655.1"/>
    </source>
</evidence>
<reference evidence="1" key="1">
    <citation type="submission" date="2021-06" db="EMBL/GenBank/DDBJ databases">
        <authorList>
            <person name="Kallberg Y."/>
            <person name="Tangrot J."/>
            <person name="Rosling A."/>
        </authorList>
    </citation>
    <scope>NUCLEOTIDE SEQUENCE</scope>
    <source>
        <strain evidence="1">FL966</strain>
    </source>
</reference>
<gene>
    <name evidence="1" type="ORF">CPELLU_LOCUS6210</name>
</gene>
<sequence>MKIVEKQLCYPYYHEIVEPDCYNKSSINNNGQDHMIVRKPLSFGEKITLMTKVLYKKQREENNTLELNSDYFQTMLEDAEPQLVEFFDELYNAFIPERQSVYNRKEDKKK</sequence>
<organism evidence="1 2">
    <name type="scientific">Cetraspora pellucida</name>
    <dbReference type="NCBI Taxonomy" id="1433469"/>
    <lineage>
        <taxon>Eukaryota</taxon>
        <taxon>Fungi</taxon>
        <taxon>Fungi incertae sedis</taxon>
        <taxon>Mucoromycota</taxon>
        <taxon>Glomeromycotina</taxon>
        <taxon>Glomeromycetes</taxon>
        <taxon>Diversisporales</taxon>
        <taxon>Gigasporaceae</taxon>
        <taxon>Cetraspora</taxon>
    </lineage>
</organism>
<keyword evidence="2" id="KW-1185">Reference proteome</keyword>
<accession>A0A9N9C1K6</accession>
<protein>
    <submittedName>
        <fullName evidence="1">1471_t:CDS:1</fullName>
    </submittedName>
</protein>
<dbReference type="OrthoDB" id="2382204at2759"/>
<dbReference type="Proteomes" id="UP000789759">
    <property type="component" value="Unassembled WGS sequence"/>
</dbReference>